<evidence type="ECO:0000256" key="6">
    <source>
        <dbReference type="ARBA" id="ARBA00022888"/>
    </source>
</evidence>
<proteinExistence type="inferred from homology"/>
<evidence type="ECO:0000259" key="10">
    <source>
        <dbReference type="PROSITE" id="PS51278"/>
    </source>
</evidence>
<dbReference type="SUPFAM" id="SSF52402">
    <property type="entry name" value="Adenine nucleotide alpha hydrolases-like"/>
    <property type="match status" value="1"/>
</dbReference>
<reference evidence="12" key="1">
    <citation type="submission" date="2016-04" db="EMBL/GenBank/DDBJ databases">
        <authorList>
            <person name="Lyu Z."/>
            <person name="Lyu W."/>
        </authorList>
    </citation>
    <scope>NUCLEOTIDE SEQUENCE [LARGE SCALE GENOMIC DNA]</scope>
    <source>
        <strain evidence="12">C44</strain>
    </source>
</reference>
<protein>
    <recommendedName>
        <fullName evidence="3">asparagine synthase (glutamine-hydrolyzing)</fullName>
        <ecNumber evidence="3">6.3.5.4</ecNumber>
    </recommendedName>
</protein>
<keyword evidence="6" id="KW-0028">Amino-acid biosynthesis</keyword>
<dbReference type="InterPro" id="IPR051786">
    <property type="entry name" value="ASN_synthetase/amidase"/>
</dbReference>
<dbReference type="RefSeq" id="WP_066335166.1">
    <property type="nucleotide sequence ID" value="NZ_LWSG01000023.1"/>
</dbReference>
<dbReference type="PANTHER" id="PTHR43284:SF1">
    <property type="entry name" value="ASPARAGINE SYNTHETASE"/>
    <property type="match status" value="1"/>
</dbReference>
<dbReference type="PANTHER" id="PTHR43284">
    <property type="entry name" value="ASPARAGINE SYNTHETASE (GLUTAMINE-HYDROLYZING)"/>
    <property type="match status" value="1"/>
</dbReference>
<evidence type="ECO:0000313" key="12">
    <source>
        <dbReference type="Proteomes" id="UP000078534"/>
    </source>
</evidence>
<dbReference type="Proteomes" id="UP000078534">
    <property type="component" value="Unassembled WGS sequence"/>
</dbReference>
<dbReference type="AlphaFoldDB" id="A0A179SXY7"/>
<evidence type="ECO:0000256" key="7">
    <source>
        <dbReference type="ARBA" id="ARBA00022962"/>
    </source>
</evidence>
<dbReference type="InterPro" id="IPR001962">
    <property type="entry name" value="Asn_synthase"/>
</dbReference>
<dbReference type="Pfam" id="PF13537">
    <property type="entry name" value="GATase_7"/>
    <property type="match status" value="1"/>
</dbReference>
<keyword evidence="5 9" id="KW-0067">ATP-binding</keyword>
<gene>
    <name evidence="11" type="ORF">A6K24_06490</name>
</gene>
<dbReference type="EMBL" id="LWSG01000023">
    <property type="protein sequence ID" value="OAS85153.1"/>
    <property type="molecule type" value="Genomic_DNA"/>
</dbReference>
<dbReference type="STRING" id="152268.A6K24_06490"/>
<dbReference type="InterPro" id="IPR029055">
    <property type="entry name" value="Ntn_hydrolases_N"/>
</dbReference>
<comment type="catalytic activity">
    <reaction evidence="8">
        <text>L-aspartate + L-glutamine + ATP + H2O = L-asparagine + L-glutamate + AMP + diphosphate + H(+)</text>
        <dbReference type="Rhea" id="RHEA:12228"/>
        <dbReference type="ChEBI" id="CHEBI:15377"/>
        <dbReference type="ChEBI" id="CHEBI:15378"/>
        <dbReference type="ChEBI" id="CHEBI:29985"/>
        <dbReference type="ChEBI" id="CHEBI:29991"/>
        <dbReference type="ChEBI" id="CHEBI:30616"/>
        <dbReference type="ChEBI" id="CHEBI:33019"/>
        <dbReference type="ChEBI" id="CHEBI:58048"/>
        <dbReference type="ChEBI" id="CHEBI:58359"/>
        <dbReference type="ChEBI" id="CHEBI:456215"/>
        <dbReference type="EC" id="6.3.5.4"/>
    </reaction>
</comment>
<evidence type="ECO:0000256" key="1">
    <source>
        <dbReference type="ARBA" id="ARBA00005187"/>
    </source>
</evidence>
<sequence>MSAIAGIFNFNQEPVLYEQSRNIMKSLENFPADDVQTWQKEAVFLGCHAQWVTPESVGEKLPFYDEERKIAITADAILDNRDELFERLQVSFNKRKSITDSELILMSYQKWGEDSPKYLVGDFVFFIWDEGNQHLFGARDFSGSRTLYYCKNDHQIAFCTTIQPLLTLPHIARTLNEQWLAEFLAIPGMNDTVDTSITVYKQIEQLPPSHAIKIANGKVKLSRYWAITPKEKIVLKSDQEYVEAFRDVFKTAVDSRLRTNRNVGAHLSGGLDSGSVVSFAARTLLNENKTLHTYSYVPPKDFEDWTPKYLLADERPFIQSTVKHVGNIKDFYLDFDGINPLNEVDDWLKTMEMPYKFFANSNWIKGIFESAHQHGIGVLLNGGRGNLSISWGPAMHYYSILLKKLKWIRLINELNKYSKNVGGSRLRLLPVIAKIAFPSINQTNSSDNQDEFPTLINPELAKRTLVLEKLKEHGMNISSSQSSNIFEDRRSHFNEVYPWNTTGTLGAKQSLNYGLWKRDPTNDLRVIRFCLSIPEGQYVQNGLDRALIRRSTEGHLPDKVRLNQGIRGVQGADCVHRMIPYWDTFISELEGISRDSLLAEILNIPILKSAISKVKKGPCNEFAFDPDYQILMRSLIINRFIKNHT</sequence>
<evidence type="ECO:0000256" key="4">
    <source>
        <dbReference type="ARBA" id="ARBA00022741"/>
    </source>
</evidence>
<dbReference type="InterPro" id="IPR014729">
    <property type="entry name" value="Rossmann-like_a/b/a_fold"/>
</dbReference>
<keyword evidence="7" id="KW-0315">Glutamine amidotransferase</keyword>
<organism evidence="11 12">
    <name type="scientific">Metabacillus litoralis</name>
    <dbReference type="NCBI Taxonomy" id="152268"/>
    <lineage>
        <taxon>Bacteria</taxon>
        <taxon>Bacillati</taxon>
        <taxon>Bacillota</taxon>
        <taxon>Bacilli</taxon>
        <taxon>Bacillales</taxon>
        <taxon>Bacillaceae</taxon>
        <taxon>Metabacillus</taxon>
    </lineage>
</organism>
<keyword evidence="6" id="KW-0061">Asparagine biosynthesis</keyword>
<evidence type="ECO:0000256" key="5">
    <source>
        <dbReference type="ARBA" id="ARBA00022840"/>
    </source>
</evidence>
<dbReference type="OrthoDB" id="9763290at2"/>
<evidence type="ECO:0000256" key="9">
    <source>
        <dbReference type="PIRSR" id="PIRSR001589-2"/>
    </source>
</evidence>
<dbReference type="EC" id="6.3.5.4" evidence="3"/>
<comment type="caution">
    <text evidence="11">The sequence shown here is derived from an EMBL/GenBank/DDBJ whole genome shotgun (WGS) entry which is preliminary data.</text>
</comment>
<dbReference type="GO" id="GO:0004066">
    <property type="term" value="F:asparagine synthase (glutamine-hydrolyzing) activity"/>
    <property type="evidence" value="ECO:0007669"/>
    <property type="project" value="UniProtKB-EC"/>
</dbReference>
<accession>A0A179SXY7</accession>
<dbReference type="InterPro" id="IPR006426">
    <property type="entry name" value="Asn_synth_AEB"/>
</dbReference>
<dbReference type="Pfam" id="PF00733">
    <property type="entry name" value="Asn_synthase"/>
    <property type="match status" value="1"/>
</dbReference>
<dbReference type="Gene3D" id="3.40.50.620">
    <property type="entry name" value="HUPs"/>
    <property type="match status" value="1"/>
</dbReference>
<dbReference type="Gene3D" id="3.60.20.10">
    <property type="entry name" value="Glutamine Phosphoribosylpyrophosphate, subunit 1, domain 1"/>
    <property type="match status" value="1"/>
</dbReference>
<evidence type="ECO:0000256" key="2">
    <source>
        <dbReference type="ARBA" id="ARBA00005752"/>
    </source>
</evidence>
<keyword evidence="4 9" id="KW-0547">Nucleotide-binding</keyword>
<dbReference type="GO" id="GO:0006529">
    <property type="term" value="P:asparagine biosynthetic process"/>
    <property type="evidence" value="ECO:0007669"/>
    <property type="project" value="UniProtKB-KW"/>
</dbReference>
<dbReference type="PIRSF" id="PIRSF001589">
    <property type="entry name" value="Asn_synthetase_glu-h"/>
    <property type="match status" value="1"/>
</dbReference>
<feature type="binding site" evidence="9">
    <location>
        <position position="100"/>
    </location>
    <ligand>
        <name>L-glutamine</name>
        <dbReference type="ChEBI" id="CHEBI:58359"/>
    </ligand>
</feature>
<feature type="domain" description="Glutamine amidotransferase type-2" evidence="10">
    <location>
        <begin position="2"/>
        <end position="217"/>
    </location>
</feature>
<name>A0A179SXY7_9BACI</name>
<dbReference type="SUPFAM" id="SSF56235">
    <property type="entry name" value="N-terminal nucleophile aminohydrolases (Ntn hydrolases)"/>
    <property type="match status" value="1"/>
</dbReference>
<evidence type="ECO:0000256" key="8">
    <source>
        <dbReference type="ARBA" id="ARBA00048741"/>
    </source>
</evidence>
<evidence type="ECO:0000313" key="11">
    <source>
        <dbReference type="EMBL" id="OAS85153.1"/>
    </source>
</evidence>
<comment type="pathway">
    <text evidence="1">Amino-acid biosynthesis; L-asparagine biosynthesis; L-asparagine from L-aspartate (L-Gln route): step 1/1.</text>
</comment>
<dbReference type="CDD" id="cd00712">
    <property type="entry name" value="AsnB"/>
    <property type="match status" value="1"/>
</dbReference>
<evidence type="ECO:0000256" key="3">
    <source>
        <dbReference type="ARBA" id="ARBA00012737"/>
    </source>
</evidence>
<dbReference type="GO" id="GO:0005524">
    <property type="term" value="F:ATP binding"/>
    <property type="evidence" value="ECO:0007669"/>
    <property type="project" value="UniProtKB-KW"/>
</dbReference>
<dbReference type="PROSITE" id="PS51278">
    <property type="entry name" value="GATASE_TYPE_2"/>
    <property type="match status" value="1"/>
</dbReference>
<keyword evidence="12" id="KW-1185">Reference proteome</keyword>
<dbReference type="InterPro" id="IPR033738">
    <property type="entry name" value="AsnB_N"/>
</dbReference>
<comment type="similarity">
    <text evidence="2">Belongs to the asparagine synthetase family.</text>
</comment>
<dbReference type="InterPro" id="IPR017932">
    <property type="entry name" value="GATase_2_dom"/>
</dbReference>